<dbReference type="RefSeq" id="WP_185798477.1">
    <property type="nucleotide sequence ID" value="NZ_JACLQD010000004.1"/>
</dbReference>
<evidence type="ECO:0000313" key="1">
    <source>
        <dbReference type="EMBL" id="MBC2836875.1"/>
    </source>
</evidence>
<reference evidence="1 2" key="1">
    <citation type="journal article" date="2017" name="Int. J. Syst. Evol. Microbiol.">
        <title>Gemmobacter straminiformis sp. nov., isolated from an artificial fountain.</title>
        <authorList>
            <person name="Kang J.Y."/>
            <person name="Kim M.J."/>
            <person name="Chun J."/>
            <person name="Son K.P."/>
            <person name="Jahng K.Y."/>
        </authorList>
    </citation>
    <scope>NUCLEOTIDE SEQUENCE [LARGE SCALE GENOMIC DNA]</scope>
    <source>
        <strain evidence="1 2">CAM-8</strain>
    </source>
</reference>
<dbReference type="Proteomes" id="UP000555411">
    <property type="component" value="Unassembled WGS sequence"/>
</dbReference>
<name>A0A842IB27_9RHOB</name>
<keyword evidence="2" id="KW-1185">Reference proteome</keyword>
<accession>A0A842IB27</accession>
<dbReference type="AlphaFoldDB" id="A0A842IB27"/>
<proteinExistence type="predicted"/>
<comment type="caution">
    <text evidence="1">The sequence shown here is derived from an EMBL/GenBank/DDBJ whole genome shotgun (WGS) entry which is preliminary data.</text>
</comment>
<sequence>MQDLLGVATDAEAARALGKKSWGLVDKAAVRDAMDQAGAIWEALLLHRPWWRVAAVRH</sequence>
<gene>
    <name evidence="1" type="ORF">H7F16_15255</name>
</gene>
<dbReference type="EMBL" id="JACLQD010000004">
    <property type="protein sequence ID" value="MBC2836875.1"/>
    <property type="molecule type" value="Genomic_DNA"/>
</dbReference>
<evidence type="ECO:0000313" key="2">
    <source>
        <dbReference type="Proteomes" id="UP000555411"/>
    </source>
</evidence>
<protein>
    <submittedName>
        <fullName evidence="1">Uncharacterized protein</fullName>
    </submittedName>
</protein>
<organism evidence="1 2">
    <name type="scientific">Paragemmobacter straminiformis</name>
    <dbReference type="NCBI Taxonomy" id="2045119"/>
    <lineage>
        <taxon>Bacteria</taxon>
        <taxon>Pseudomonadati</taxon>
        <taxon>Pseudomonadota</taxon>
        <taxon>Alphaproteobacteria</taxon>
        <taxon>Rhodobacterales</taxon>
        <taxon>Paracoccaceae</taxon>
        <taxon>Paragemmobacter</taxon>
    </lineage>
</organism>